<dbReference type="EMBL" id="CP129013">
    <property type="protein sequence ID" value="WLR43153.1"/>
    <property type="molecule type" value="Genomic_DNA"/>
</dbReference>
<dbReference type="Gene3D" id="1.10.10.2520">
    <property type="entry name" value="Cell wall hydrolase SleB, domain 1"/>
    <property type="match status" value="1"/>
</dbReference>
<gene>
    <name evidence="3" type="ORF">LC087_02805</name>
</gene>
<dbReference type="SMART" id="SM00257">
    <property type="entry name" value="LysM"/>
    <property type="match status" value="1"/>
</dbReference>
<dbReference type="Pfam" id="PF01476">
    <property type="entry name" value="LysM"/>
    <property type="match status" value="1"/>
</dbReference>
<dbReference type="Proteomes" id="UP001197974">
    <property type="component" value="Chromosome"/>
</dbReference>
<evidence type="ECO:0000259" key="2">
    <source>
        <dbReference type="PROSITE" id="PS51782"/>
    </source>
</evidence>
<dbReference type="InterPro" id="IPR042047">
    <property type="entry name" value="SleB_dom1"/>
</dbReference>
<feature type="chain" id="PRO_5046959719" evidence="1">
    <location>
        <begin position="28"/>
        <end position="199"/>
    </location>
</feature>
<organism evidence="3 4">
    <name type="scientific">Bacillus carboniphilus</name>
    <dbReference type="NCBI Taxonomy" id="86663"/>
    <lineage>
        <taxon>Bacteria</taxon>
        <taxon>Bacillati</taxon>
        <taxon>Bacillota</taxon>
        <taxon>Bacilli</taxon>
        <taxon>Bacillales</taxon>
        <taxon>Bacillaceae</taxon>
        <taxon>Bacillus</taxon>
    </lineage>
</organism>
<sequence length="199" mass="21541">MKNCLKVVGALCFGFVAASLFPNSTEAAQTHTIEEGDTLYQLGIQYGVPTNDIIEENNLTSDVIYIGDTLVIPGSIISQSEKQLLAQLIHAEAESEPYAGKVAVGTVVLNRVDSSEFPNSISDVIYDKSYGYYAFSPVENGRINNSPNSDSVKAAEEAISFRGQGSGSLYFYNPDTATNNWIANNKQQTIKIGSHVFAK</sequence>
<dbReference type="Gene3D" id="6.20.240.60">
    <property type="match status" value="1"/>
</dbReference>
<dbReference type="Gene3D" id="3.10.350.10">
    <property type="entry name" value="LysM domain"/>
    <property type="match status" value="1"/>
</dbReference>
<dbReference type="InterPro" id="IPR036779">
    <property type="entry name" value="LysM_dom_sf"/>
</dbReference>
<evidence type="ECO:0000313" key="4">
    <source>
        <dbReference type="Proteomes" id="UP001197974"/>
    </source>
</evidence>
<accession>A0ABY9JXC1</accession>
<keyword evidence="3" id="KW-0378">Hydrolase</keyword>
<dbReference type="InterPro" id="IPR011105">
    <property type="entry name" value="Cell_wall_hydrolase_SleB"/>
</dbReference>
<keyword evidence="1" id="KW-0732">Signal</keyword>
<feature type="signal peptide" evidence="1">
    <location>
        <begin position="1"/>
        <end position="27"/>
    </location>
</feature>
<feature type="domain" description="LysM" evidence="2">
    <location>
        <begin position="29"/>
        <end position="72"/>
    </location>
</feature>
<dbReference type="Pfam" id="PF07486">
    <property type="entry name" value="Hydrolase_2"/>
    <property type="match status" value="1"/>
</dbReference>
<protein>
    <submittedName>
        <fullName evidence="3">Cell wall hydrolase</fullName>
    </submittedName>
</protein>
<dbReference type="RefSeq" id="WP_226538977.1">
    <property type="nucleotide sequence ID" value="NZ_CP129013.1"/>
</dbReference>
<dbReference type="SUPFAM" id="SSF54106">
    <property type="entry name" value="LysM domain"/>
    <property type="match status" value="1"/>
</dbReference>
<evidence type="ECO:0000313" key="3">
    <source>
        <dbReference type="EMBL" id="WLR43153.1"/>
    </source>
</evidence>
<dbReference type="InterPro" id="IPR018392">
    <property type="entry name" value="LysM"/>
</dbReference>
<evidence type="ECO:0000256" key="1">
    <source>
        <dbReference type="SAM" id="SignalP"/>
    </source>
</evidence>
<reference evidence="3 4" key="1">
    <citation type="submission" date="2023-06" db="EMBL/GenBank/DDBJ databases">
        <title>Five Gram-positive bacteria isolated from mangrove sediments in Shenzhen, Guangdong, China.</title>
        <authorList>
            <person name="Yu S."/>
            <person name="Zheng W."/>
            <person name="Huang Y."/>
        </authorList>
    </citation>
    <scope>NUCLEOTIDE SEQUENCE [LARGE SCALE GENOMIC DNA]</scope>
    <source>
        <strain evidence="3 4">SaN35-3</strain>
    </source>
</reference>
<dbReference type="PROSITE" id="PS51782">
    <property type="entry name" value="LYSM"/>
    <property type="match status" value="1"/>
</dbReference>
<proteinExistence type="predicted"/>
<name>A0ABY9JXC1_9BACI</name>
<dbReference type="CDD" id="cd00118">
    <property type="entry name" value="LysM"/>
    <property type="match status" value="1"/>
</dbReference>
<keyword evidence="4" id="KW-1185">Reference proteome</keyword>
<dbReference type="GO" id="GO:0016787">
    <property type="term" value="F:hydrolase activity"/>
    <property type="evidence" value="ECO:0007669"/>
    <property type="project" value="UniProtKB-KW"/>
</dbReference>